<accession>A0A0L8AQ55</accession>
<evidence type="ECO:0000313" key="4">
    <source>
        <dbReference type="Proteomes" id="UP000036908"/>
    </source>
</evidence>
<feature type="transmembrane region" description="Helical" evidence="1">
    <location>
        <begin position="125"/>
        <end position="142"/>
    </location>
</feature>
<dbReference type="PANTHER" id="PTHR36435">
    <property type="entry name" value="SLR1288 PROTEIN"/>
    <property type="match status" value="1"/>
</dbReference>
<comment type="caution">
    <text evidence="3">The sequence shown here is derived from an EMBL/GenBank/DDBJ whole genome shotgun (WGS) entry which is preliminary data.</text>
</comment>
<name>A0A0L8AQ55_9BACT</name>
<dbReference type="RefSeq" id="WP_053221894.1">
    <property type="nucleotide sequence ID" value="NZ_JSVA01000002.1"/>
</dbReference>
<dbReference type="GO" id="GO:0080120">
    <property type="term" value="P:CAAX-box protein maturation"/>
    <property type="evidence" value="ECO:0007669"/>
    <property type="project" value="UniProtKB-ARBA"/>
</dbReference>
<dbReference type="Pfam" id="PF02517">
    <property type="entry name" value="Rce1-like"/>
    <property type="match status" value="1"/>
</dbReference>
<dbReference type="PANTHER" id="PTHR36435:SF1">
    <property type="entry name" value="CAAX AMINO TERMINAL PROTEASE FAMILY PROTEIN"/>
    <property type="match status" value="1"/>
</dbReference>
<proteinExistence type="predicted"/>
<keyword evidence="1" id="KW-0472">Membrane</keyword>
<keyword evidence="1" id="KW-0812">Transmembrane</keyword>
<organism evidence="3 4">
    <name type="scientific">Roseivirga seohaensis subsp. aquiponti</name>
    <dbReference type="NCBI Taxonomy" id="1566026"/>
    <lineage>
        <taxon>Bacteria</taxon>
        <taxon>Pseudomonadati</taxon>
        <taxon>Bacteroidota</taxon>
        <taxon>Cytophagia</taxon>
        <taxon>Cytophagales</taxon>
        <taxon>Roseivirgaceae</taxon>
        <taxon>Roseivirga</taxon>
    </lineage>
</organism>
<dbReference type="GO" id="GO:0004175">
    <property type="term" value="F:endopeptidase activity"/>
    <property type="evidence" value="ECO:0007669"/>
    <property type="project" value="UniProtKB-ARBA"/>
</dbReference>
<feature type="transmembrane region" description="Helical" evidence="1">
    <location>
        <begin position="163"/>
        <end position="180"/>
    </location>
</feature>
<feature type="transmembrane region" description="Helical" evidence="1">
    <location>
        <begin position="76"/>
        <end position="98"/>
    </location>
</feature>
<dbReference type="OrthoDB" id="9807747at2"/>
<dbReference type="InterPro" id="IPR003675">
    <property type="entry name" value="Rce1/LyrA-like_dom"/>
</dbReference>
<reference evidence="4" key="1">
    <citation type="submission" date="2014-11" db="EMBL/GenBank/DDBJ databases">
        <title>Genome sequencing of Roseivirga sp. D-25.</title>
        <authorList>
            <person name="Selvaratnam C."/>
            <person name="Thevarajoo S."/>
            <person name="Goh K.M."/>
            <person name="Eee R."/>
            <person name="Chan K.-G."/>
            <person name="Chong C.S."/>
        </authorList>
    </citation>
    <scope>NUCLEOTIDE SEQUENCE [LARGE SCALE GENOMIC DNA]</scope>
    <source>
        <strain evidence="4">D-25</strain>
    </source>
</reference>
<sequence length="236" mass="26187">MTQEPRSAFNVKILLEIITVLIVMVGIKSIADYFGINGAGSIGIWCGIIVATIFMKRPKEKWRKYGLTLPKGKREWAINIGLALLAVISVFLVMGLILDPILSHYGLEKPTDVADRFQFFLGKPVYFILYLVTVVWIGAALGEELLMRGFLLNRLSDFLGKSKIGWVVSLIVQSIFFGMLHSYQGLVGIITTAFIALIFGAMYLISKKRLIPVILAHMIINTISLTAFYLTGGVVN</sequence>
<dbReference type="Proteomes" id="UP000036908">
    <property type="component" value="Unassembled WGS sequence"/>
</dbReference>
<evidence type="ECO:0000259" key="2">
    <source>
        <dbReference type="Pfam" id="PF02517"/>
    </source>
</evidence>
<keyword evidence="1" id="KW-1133">Transmembrane helix</keyword>
<gene>
    <name evidence="3" type="ORF">OB69_01385</name>
</gene>
<protein>
    <recommendedName>
        <fullName evidence="2">CAAX prenyl protease 2/Lysostaphin resistance protein A-like domain-containing protein</fullName>
    </recommendedName>
</protein>
<evidence type="ECO:0000313" key="3">
    <source>
        <dbReference type="EMBL" id="KOF04474.1"/>
    </source>
</evidence>
<dbReference type="EMBL" id="JSVA01000002">
    <property type="protein sequence ID" value="KOF04474.1"/>
    <property type="molecule type" value="Genomic_DNA"/>
</dbReference>
<dbReference type="InterPro" id="IPR052710">
    <property type="entry name" value="CAAX_protease"/>
</dbReference>
<feature type="domain" description="CAAX prenyl protease 2/Lysostaphin resistance protein A-like" evidence="2">
    <location>
        <begin position="128"/>
        <end position="223"/>
    </location>
</feature>
<dbReference type="AlphaFoldDB" id="A0A0L8AQ55"/>
<keyword evidence="4" id="KW-1185">Reference proteome</keyword>
<feature type="transmembrane region" description="Helical" evidence="1">
    <location>
        <begin position="210"/>
        <end position="230"/>
    </location>
</feature>
<feature type="transmembrane region" description="Helical" evidence="1">
    <location>
        <begin position="33"/>
        <end position="55"/>
    </location>
</feature>
<feature type="transmembrane region" description="Helical" evidence="1">
    <location>
        <begin position="7"/>
        <end position="27"/>
    </location>
</feature>
<evidence type="ECO:0000256" key="1">
    <source>
        <dbReference type="SAM" id="Phobius"/>
    </source>
</evidence>
<dbReference type="PATRIC" id="fig|1566026.4.peg.1704"/>
<feature type="transmembrane region" description="Helical" evidence="1">
    <location>
        <begin position="186"/>
        <end position="205"/>
    </location>
</feature>